<gene>
    <name evidence="1" type="ORF">LAUMK13_04425</name>
</gene>
<dbReference type="AlphaFoldDB" id="A0A498QCF0"/>
<dbReference type="Proteomes" id="UP000267289">
    <property type="component" value="Unassembled WGS sequence"/>
</dbReference>
<name>A0A498QCF0_9MYCO</name>
<evidence type="ECO:0000313" key="1">
    <source>
        <dbReference type="EMBL" id="VBA43246.1"/>
    </source>
</evidence>
<reference evidence="1 2" key="1">
    <citation type="submission" date="2018-09" db="EMBL/GenBank/DDBJ databases">
        <authorList>
            <person name="Tagini F."/>
        </authorList>
    </citation>
    <scope>NUCLEOTIDE SEQUENCE [LARGE SCALE GENOMIC DNA]</scope>
    <source>
        <strain evidence="1 2">MK13</strain>
    </source>
</reference>
<proteinExistence type="predicted"/>
<dbReference type="EMBL" id="UPHQ01000237">
    <property type="protein sequence ID" value="VBA43246.1"/>
    <property type="molecule type" value="Genomic_DNA"/>
</dbReference>
<accession>A0A498QCF0</accession>
<evidence type="ECO:0000313" key="2">
    <source>
        <dbReference type="Proteomes" id="UP000267289"/>
    </source>
</evidence>
<keyword evidence="2" id="KW-1185">Reference proteome</keyword>
<organism evidence="1 2">
    <name type="scientific">Mycobacterium innocens</name>
    <dbReference type="NCBI Taxonomy" id="2341083"/>
    <lineage>
        <taxon>Bacteria</taxon>
        <taxon>Bacillati</taxon>
        <taxon>Actinomycetota</taxon>
        <taxon>Actinomycetes</taxon>
        <taxon>Mycobacteriales</taxon>
        <taxon>Mycobacteriaceae</taxon>
        <taxon>Mycobacterium</taxon>
    </lineage>
</organism>
<protein>
    <submittedName>
        <fullName evidence="1">Uncharacterized protein</fullName>
    </submittedName>
</protein>
<sequence length="79" mass="8661">MAEPVRRSRTFARAMAKSIVPGSPAGVWALTRGAQLVSLLPAGLVRAVAKLNTKGVRLYDSMRFKEYSELTRSQPARDT</sequence>